<evidence type="ECO:0000313" key="3">
    <source>
        <dbReference type="Proteomes" id="UP000253977"/>
    </source>
</evidence>
<dbReference type="Pfam" id="PF00534">
    <property type="entry name" value="Glycos_transf_1"/>
    <property type="match status" value="1"/>
</dbReference>
<sequence>MSGLPKLAYLTGEYPRASDTFIQREVAALRDLGHEVLTCSIRRTGAEHLVGPEQRAEQARTFHVLDTAKSPIRLIAAHLRWMRRPARYLSALRLAWRTAPRGLRGRVYNLIYFLEAGVLAAHLADNRVEHLHNHIAKASCTVAMLASALSGTRYSFTIHGPDIFFEPQHWRIDEKAARASFVACISHFCRSQLMCFADRSHWDRFHIVHCGVDPARYGTGARDGTRLLFVGRLAAVKGLPVLIEAMRDLPGAHLTVIGDGPDRATLERQASGLDVTFAGYQSQSAVAETLRDTDIFVLPSFAEGVPVVLMEAMAAQVPVVATRIAGIPELVEDGISGRLVPPGDAEALGAALRSLLDDARLRARMGAAGRQKVTDEFDIRTEARRLSQLFRGHANGAPTPPIRAKEVP</sequence>
<protein>
    <submittedName>
        <fullName evidence="2">Colanic acid biosynthesis glycosyltransferase WcaL</fullName>
    </submittedName>
</protein>
<dbReference type="Gene3D" id="3.40.50.2000">
    <property type="entry name" value="Glycogen Phosphorylase B"/>
    <property type="match status" value="2"/>
</dbReference>
<dbReference type="InterPro" id="IPR001296">
    <property type="entry name" value="Glyco_trans_1"/>
</dbReference>
<comment type="caution">
    <text evidence="2">The sequence shown here is derived from an EMBL/GenBank/DDBJ whole genome shotgun (WGS) entry which is preliminary data.</text>
</comment>
<evidence type="ECO:0000259" key="1">
    <source>
        <dbReference type="Pfam" id="PF00534"/>
    </source>
</evidence>
<feature type="domain" description="Glycosyl transferase family 1" evidence="1">
    <location>
        <begin position="226"/>
        <end position="371"/>
    </location>
</feature>
<name>A0A369TTQ4_9RHOB</name>
<proteinExistence type="predicted"/>
<dbReference type="GO" id="GO:0016757">
    <property type="term" value="F:glycosyltransferase activity"/>
    <property type="evidence" value="ECO:0007669"/>
    <property type="project" value="InterPro"/>
</dbReference>
<accession>A0A369TTQ4</accession>
<dbReference type="PANTHER" id="PTHR45947:SF15">
    <property type="entry name" value="TEICHURONIC ACID BIOSYNTHESIS GLYCOSYLTRANSFERASE TUAC-RELATED"/>
    <property type="match status" value="1"/>
</dbReference>
<dbReference type="AlphaFoldDB" id="A0A369TTQ4"/>
<evidence type="ECO:0000313" key="2">
    <source>
        <dbReference type="EMBL" id="RDD67825.1"/>
    </source>
</evidence>
<dbReference type="SUPFAM" id="SSF53756">
    <property type="entry name" value="UDP-Glycosyltransferase/glycogen phosphorylase"/>
    <property type="match status" value="1"/>
</dbReference>
<gene>
    <name evidence="2" type="ORF">DU478_03970</name>
</gene>
<dbReference type="RefSeq" id="WP_114509637.1">
    <property type="nucleotide sequence ID" value="NZ_QPMK01000002.1"/>
</dbReference>
<keyword evidence="3" id="KW-1185">Reference proteome</keyword>
<dbReference type="PANTHER" id="PTHR45947">
    <property type="entry name" value="SULFOQUINOVOSYL TRANSFERASE SQD2"/>
    <property type="match status" value="1"/>
</dbReference>
<organism evidence="2 3">
    <name type="scientific">Thalassococcus profundi</name>
    <dbReference type="NCBI Taxonomy" id="2282382"/>
    <lineage>
        <taxon>Bacteria</taxon>
        <taxon>Pseudomonadati</taxon>
        <taxon>Pseudomonadota</taxon>
        <taxon>Alphaproteobacteria</taxon>
        <taxon>Rhodobacterales</taxon>
        <taxon>Roseobacteraceae</taxon>
        <taxon>Thalassococcus</taxon>
    </lineage>
</organism>
<dbReference type="Proteomes" id="UP000253977">
    <property type="component" value="Unassembled WGS sequence"/>
</dbReference>
<reference evidence="2 3" key="1">
    <citation type="submission" date="2018-07" db="EMBL/GenBank/DDBJ databases">
        <title>Thalassococcus profundi sp. nov., a marine bacterium isolated from deep seawater of Okinawa Trough.</title>
        <authorList>
            <person name="Yu M."/>
        </authorList>
    </citation>
    <scope>NUCLEOTIDE SEQUENCE [LARGE SCALE GENOMIC DNA]</scope>
    <source>
        <strain evidence="2 3">WRAS1</strain>
    </source>
</reference>
<keyword evidence="2" id="KW-0808">Transferase</keyword>
<dbReference type="InterPro" id="IPR050194">
    <property type="entry name" value="Glycosyltransferase_grp1"/>
</dbReference>
<dbReference type="OrthoDB" id="9790710at2"/>
<dbReference type="EMBL" id="QPMK01000002">
    <property type="protein sequence ID" value="RDD67825.1"/>
    <property type="molecule type" value="Genomic_DNA"/>
</dbReference>